<dbReference type="InterPro" id="IPR050869">
    <property type="entry name" value="H3K4_H4K5_MeTrfase"/>
</dbReference>
<organism evidence="7">
    <name type="scientific">Brachionus koreanus</name>
    <dbReference type="NCBI Taxonomy" id="1199090"/>
    <lineage>
        <taxon>Eukaryota</taxon>
        <taxon>Metazoa</taxon>
        <taxon>Spiralia</taxon>
        <taxon>Gnathifera</taxon>
        <taxon>Rotifera</taxon>
        <taxon>Eurotatoria</taxon>
        <taxon>Monogononta</taxon>
        <taxon>Pseudotrocha</taxon>
        <taxon>Ploima</taxon>
        <taxon>Brachionidae</taxon>
        <taxon>Brachionus</taxon>
    </lineage>
</organism>
<dbReference type="GO" id="GO:0008168">
    <property type="term" value="F:methyltransferase activity"/>
    <property type="evidence" value="ECO:0007669"/>
    <property type="project" value="UniProtKB-KW"/>
</dbReference>
<evidence type="ECO:0000256" key="3">
    <source>
        <dbReference type="ARBA" id="ARBA00022833"/>
    </source>
</evidence>
<dbReference type="Gene3D" id="1.10.220.160">
    <property type="match status" value="1"/>
</dbReference>
<dbReference type="InterPro" id="IPR002893">
    <property type="entry name" value="Znf_MYND"/>
</dbReference>
<dbReference type="EMBL" id="MK239007">
    <property type="protein sequence ID" value="QDG00786.1"/>
    <property type="molecule type" value="mRNA"/>
</dbReference>
<dbReference type="SUPFAM" id="SSF144232">
    <property type="entry name" value="HIT/MYND zinc finger-like"/>
    <property type="match status" value="1"/>
</dbReference>
<dbReference type="PANTHER" id="PTHR12197">
    <property type="entry name" value="HISTONE-LYSINE N-METHYLTRANSFERASE SMYD"/>
    <property type="match status" value="1"/>
</dbReference>
<protein>
    <submittedName>
        <fullName evidence="7">Histone-lysine N-methyltransferase SMYD3-3</fullName>
    </submittedName>
</protein>
<feature type="domain" description="MYND-type" evidence="6">
    <location>
        <begin position="28"/>
        <end position="66"/>
    </location>
</feature>
<dbReference type="AlphaFoldDB" id="A0A513TZH4"/>
<sequence>MKISAGSCLIESLPFVYCLLYDKKQLFCDFCLKELSKCYQCSRCKLMFFCSKECQISDWSIHQHECKSFVKLNENIKLKQEFKKDLNRIFLRTVIQVKLKKNEKLSDNYGLKTFDTLIDHYDDLIKDLNRLPQMQKCFHFVKDLMGESFLTANKLSAKEMISIFGKLIVNTISISNFDLSETIGSGIYLSVSSIDHSCQPNSVVTFNGSKIFVKAIRDFRPDEKPFISYIDILMPKNFRQKCLLKNYYFFCKCERCSSESDFVSFIFLELQCVTVFVTLLKVCFKIVS</sequence>
<dbReference type="Gene3D" id="6.10.140.2220">
    <property type="match status" value="1"/>
</dbReference>
<feature type="domain" description="SET" evidence="5">
    <location>
        <begin position="52"/>
        <end position="230"/>
    </location>
</feature>
<evidence type="ECO:0000256" key="4">
    <source>
        <dbReference type="PROSITE-ProRule" id="PRU00134"/>
    </source>
</evidence>
<dbReference type="PROSITE" id="PS01360">
    <property type="entry name" value="ZF_MYND_1"/>
    <property type="match status" value="1"/>
</dbReference>
<dbReference type="PANTHER" id="PTHR12197:SF251">
    <property type="entry name" value="EG:BACR7C10.4 PROTEIN"/>
    <property type="match status" value="1"/>
</dbReference>
<evidence type="ECO:0000256" key="1">
    <source>
        <dbReference type="ARBA" id="ARBA00022723"/>
    </source>
</evidence>
<dbReference type="GO" id="GO:0005634">
    <property type="term" value="C:nucleus"/>
    <property type="evidence" value="ECO:0007669"/>
    <property type="project" value="TreeGrafter"/>
</dbReference>
<keyword evidence="7" id="KW-0489">Methyltransferase</keyword>
<evidence type="ECO:0000313" key="7">
    <source>
        <dbReference type="EMBL" id="QDG00786.1"/>
    </source>
</evidence>
<evidence type="ECO:0000259" key="5">
    <source>
        <dbReference type="PROSITE" id="PS50280"/>
    </source>
</evidence>
<dbReference type="SUPFAM" id="SSF82199">
    <property type="entry name" value="SET domain"/>
    <property type="match status" value="1"/>
</dbReference>
<reference evidence="7" key="1">
    <citation type="submission" date="2018-11" db="EMBL/GenBank/DDBJ databases">
        <authorList>
            <person name="Kim M.-S."/>
            <person name="Lee Y.-H."/>
            <person name="Lee J.-S."/>
        </authorList>
    </citation>
    <scope>NUCLEOTIDE SEQUENCE</scope>
</reference>
<dbReference type="PROSITE" id="PS50865">
    <property type="entry name" value="ZF_MYND_2"/>
    <property type="match status" value="1"/>
</dbReference>
<dbReference type="InterPro" id="IPR046341">
    <property type="entry name" value="SET_dom_sf"/>
</dbReference>
<evidence type="ECO:0000259" key="6">
    <source>
        <dbReference type="PROSITE" id="PS50865"/>
    </source>
</evidence>
<keyword evidence="3" id="KW-0862">Zinc</keyword>
<dbReference type="Gene3D" id="2.170.270.10">
    <property type="entry name" value="SET domain"/>
    <property type="match status" value="1"/>
</dbReference>
<keyword evidence="7" id="KW-0808">Transferase</keyword>
<dbReference type="InterPro" id="IPR001214">
    <property type="entry name" value="SET_dom"/>
</dbReference>
<dbReference type="PROSITE" id="PS50280">
    <property type="entry name" value="SET"/>
    <property type="match status" value="1"/>
</dbReference>
<keyword evidence="1" id="KW-0479">Metal-binding</keyword>
<dbReference type="GO" id="GO:0032259">
    <property type="term" value="P:methylation"/>
    <property type="evidence" value="ECO:0007669"/>
    <property type="project" value="UniProtKB-KW"/>
</dbReference>
<keyword evidence="2 4" id="KW-0863">Zinc-finger</keyword>
<dbReference type="GO" id="GO:0008270">
    <property type="term" value="F:zinc ion binding"/>
    <property type="evidence" value="ECO:0007669"/>
    <property type="project" value="UniProtKB-KW"/>
</dbReference>
<proteinExistence type="evidence at transcript level"/>
<dbReference type="Pfam" id="PF01753">
    <property type="entry name" value="zf-MYND"/>
    <property type="match status" value="1"/>
</dbReference>
<evidence type="ECO:0000256" key="2">
    <source>
        <dbReference type="ARBA" id="ARBA00022771"/>
    </source>
</evidence>
<name>A0A513TZH4_9BILA</name>
<accession>A0A513TZH4</accession>